<sequence>MLCKLNSMKLEAKQKSLALRKDGCSLKEISQLLGVSKSSVSGWVRDVVLSNKAKSKLLLKITRGQFLGAQKRKEYGDNKNRLLKEQAKADLASVVSDLNGKIICAMIYWCEGTKEYKSGIAFTNSDPELTRLFLDLLVKYFPVNKQRIVARLHLHEYHNPKKQHLFWSKALSLPINQFQKFYLKPHTGIVIRKNYPGCISLRYYDNIVARKILYFGQAFLGKI</sequence>
<dbReference type="AlphaFoldDB" id="A0A0G1N686"/>
<dbReference type="EMBL" id="LCLL01000030">
    <property type="protein sequence ID" value="KKU15807.1"/>
    <property type="molecule type" value="Genomic_DNA"/>
</dbReference>
<evidence type="ECO:0000313" key="2">
    <source>
        <dbReference type="Proteomes" id="UP000034020"/>
    </source>
</evidence>
<dbReference type="Proteomes" id="UP000034020">
    <property type="component" value="Unassembled WGS sequence"/>
</dbReference>
<organism evidence="1 2">
    <name type="scientific">Candidatus Giovannonibacteria bacterium GW2011_GWB1_45_9b</name>
    <dbReference type="NCBI Taxonomy" id="1618653"/>
    <lineage>
        <taxon>Bacteria</taxon>
        <taxon>Candidatus Giovannoniibacteriota</taxon>
    </lineage>
</organism>
<comment type="caution">
    <text evidence="1">The sequence shown here is derived from an EMBL/GenBank/DDBJ whole genome shotgun (WGS) entry which is preliminary data.</text>
</comment>
<evidence type="ECO:0000313" key="1">
    <source>
        <dbReference type="EMBL" id="KKU15807.1"/>
    </source>
</evidence>
<name>A0A0G1N686_9BACT</name>
<proteinExistence type="predicted"/>
<reference evidence="1 2" key="1">
    <citation type="journal article" date="2015" name="Nature">
        <title>rRNA introns, odd ribosomes, and small enigmatic genomes across a large radiation of phyla.</title>
        <authorList>
            <person name="Brown C.T."/>
            <person name="Hug L.A."/>
            <person name="Thomas B.C."/>
            <person name="Sharon I."/>
            <person name="Castelle C.J."/>
            <person name="Singh A."/>
            <person name="Wilkins M.J."/>
            <person name="Williams K.H."/>
            <person name="Banfield J.F."/>
        </authorList>
    </citation>
    <scope>NUCLEOTIDE SEQUENCE [LARGE SCALE GENOMIC DNA]</scope>
</reference>
<protein>
    <submittedName>
        <fullName evidence="1">Uncharacterized protein</fullName>
    </submittedName>
</protein>
<gene>
    <name evidence="1" type="ORF">UX24_C0030G0007</name>
</gene>
<accession>A0A0G1N686</accession>